<dbReference type="AlphaFoldDB" id="A0AAV3ZMQ8"/>
<gene>
    <name evidence="2" type="ORF">PoB_002230600</name>
</gene>
<evidence type="ECO:0000313" key="3">
    <source>
        <dbReference type="Proteomes" id="UP000735302"/>
    </source>
</evidence>
<protein>
    <submittedName>
        <fullName evidence="2">Uncharacterized protein</fullName>
    </submittedName>
</protein>
<evidence type="ECO:0000256" key="1">
    <source>
        <dbReference type="SAM" id="MobiDB-lite"/>
    </source>
</evidence>
<dbReference type="EMBL" id="BLXT01002535">
    <property type="protein sequence ID" value="GFN95800.1"/>
    <property type="molecule type" value="Genomic_DNA"/>
</dbReference>
<dbReference type="Proteomes" id="UP000735302">
    <property type="component" value="Unassembled WGS sequence"/>
</dbReference>
<comment type="caution">
    <text evidence="2">The sequence shown here is derived from an EMBL/GenBank/DDBJ whole genome shotgun (WGS) entry which is preliminary data.</text>
</comment>
<evidence type="ECO:0000313" key="2">
    <source>
        <dbReference type="EMBL" id="GFN95800.1"/>
    </source>
</evidence>
<keyword evidence="3" id="KW-1185">Reference proteome</keyword>
<sequence>MADIMLSRVRAPPPAPRPCGGPESLKSPCHGLARHTCTKKNISIKKQPSQTSSFTPVWGVGGTVERKPALRSLGTVLSRVRVPPIAPWCNGEPESLISPVLIVDRLYTKLKIDHKYNVIYSTSSRNEESIEANPLIPQQGDLRLSGPPSGQGACSGARTRDRRVPADLGADLLATLPPTAPAEENIPMVGNGGSTYTLRLIGKSTIRGHHKSYCPRLDARNLNI</sequence>
<feature type="region of interest" description="Disordered" evidence="1">
    <location>
        <begin position="1"/>
        <end position="24"/>
    </location>
</feature>
<reference evidence="2 3" key="1">
    <citation type="journal article" date="2021" name="Elife">
        <title>Chloroplast acquisition without the gene transfer in kleptoplastic sea slugs, Plakobranchus ocellatus.</title>
        <authorList>
            <person name="Maeda T."/>
            <person name="Takahashi S."/>
            <person name="Yoshida T."/>
            <person name="Shimamura S."/>
            <person name="Takaki Y."/>
            <person name="Nagai Y."/>
            <person name="Toyoda A."/>
            <person name="Suzuki Y."/>
            <person name="Arimoto A."/>
            <person name="Ishii H."/>
            <person name="Satoh N."/>
            <person name="Nishiyama T."/>
            <person name="Hasebe M."/>
            <person name="Maruyama T."/>
            <person name="Minagawa J."/>
            <person name="Obokata J."/>
            <person name="Shigenobu S."/>
        </authorList>
    </citation>
    <scope>NUCLEOTIDE SEQUENCE [LARGE SCALE GENOMIC DNA]</scope>
</reference>
<accession>A0AAV3ZMQ8</accession>
<proteinExistence type="predicted"/>
<name>A0AAV3ZMQ8_9GAST</name>
<feature type="region of interest" description="Disordered" evidence="1">
    <location>
        <begin position="141"/>
        <end position="161"/>
    </location>
</feature>
<organism evidence="2 3">
    <name type="scientific">Plakobranchus ocellatus</name>
    <dbReference type="NCBI Taxonomy" id="259542"/>
    <lineage>
        <taxon>Eukaryota</taxon>
        <taxon>Metazoa</taxon>
        <taxon>Spiralia</taxon>
        <taxon>Lophotrochozoa</taxon>
        <taxon>Mollusca</taxon>
        <taxon>Gastropoda</taxon>
        <taxon>Heterobranchia</taxon>
        <taxon>Euthyneura</taxon>
        <taxon>Panpulmonata</taxon>
        <taxon>Sacoglossa</taxon>
        <taxon>Placobranchoidea</taxon>
        <taxon>Plakobranchidae</taxon>
        <taxon>Plakobranchus</taxon>
    </lineage>
</organism>